<accession>A0A0M8NYJ4</accession>
<dbReference type="InterPro" id="IPR011993">
    <property type="entry name" value="PH-like_dom_sf"/>
</dbReference>
<feature type="compositionally biased region" description="Basic and acidic residues" evidence="1">
    <location>
        <begin position="994"/>
        <end position="1004"/>
    </location>
</feature>
<feature type="compositionally biased region" description="Polar residues" evidence="1">
    <location>
        <begin position="167"/>
        <end position="184"/>
    </location>
</feature>
<feature type="compositionally biased region" description="Polar residues" evidence="1">
    <location>
        <begin position="130"/>
        <end position="139"/>
    </location>
</feature>
<feature type="compositionally biased region" description="Low complexity" evidence="1">
    <location>
        <begin position="1260"/>
        <end position="1278"/>
    </location>
</feature>
<dbReference type="EMBL" id="LHQQ01000183">
    <property type="protein sequence ID" value="KOS39907.1"/>
    <property type="molecule type" value="Genomic_DNA"/>
</dbReference>
<protein>
    <recommendedName>
        <fullName evidence="2">RanBD1 domain-containing protein</fullName>
    </recommendedName>
</protein>
<feature type="compositionally biased region" description="Polar residues" evidence="1">
    <location>
        <begin position="233"/>
        <end position="246"/>
    </location>
</feature>
<evidence type="ECO:0000313" key="4">
    <source>
        <dbReference type="Proteomes" id="UP000037696"/>
    </source>
</evidence>
<feature type="compositionally biased region" description="Polar residues" evidence="1">
    <location>
        <begin position="287"/>
        <end position="305"/>
    </location>
</feature>
<dbReference type="OrthoDB" id="185618at2759"/>
<dbReference type="PANTHER" id="PTHR38697">
    <property type="entry name" value="NUCLEAR PORE COMPLEX PROTEIN SIMILAR TO S. CEREVISIAE NUP2 (EUROFUNG)"/>
    <property type="match status" value="1"/>
</dbReference>
<sequence>MLKRGAQGPQGSKEDEGAFGMASTPDEKPHRATAAQLASRKIKDVRKRRAPTPTTGGGAPDAASFNPFTSVAPAAAPAPTQSTGFTFGQTQSQSFPGASSGPGQGGIFSSGTNGQAGGQASFGFGAGPTSFGSAPSSNPFAVDTSFGGNTQPSTNGFSFGGFNAGNQSTPSFGGFGAQQNTSTPAKPVLFGQSAAHMTSPADDSMQTSPDTKPKGGSMFSPKPPAGPSALGNPFSNLSGENASSNPFAPKTIATEKPADKPAETQPFKPLFGSTPAALKPVDGEKPTVSNPFANLSGQAPTSSPNLFAPKTTAAEQSPAKPAEAAKPFGALFGSTPSSQPSGPASNPFTPKPATEEPKTSNPFANLSAPSSFGALSAPKVSGTESSGKAAETQPFKPMFGTPAASKGLEAGKEQTATPAFGNMFSPKPAVENAAATPAADQPFKPMFGTPAVSKVSEVAKEQTTSPAFGNMFSPKPAAESTPAKPSEDKPFKSMFGTPVAEKEQLPASSVFAPKVTSEGQTPLPAKESPFGSMFGASPAPSKLGEEKTTQPTPSNPFANLSGQNAFSNPFAPKPTEQAATPQAPSTSLFGASTAVDNNKDNNIAGLNGSLTSPFTAGPKVSSEPPTEGATRRATKPATPHVSFAQSPRVHEVSPCLPAPSSSSPPSSSTSAVSKTFTASNPDSLFPRPDHSVSIDYPVSTENLDEMPLKRLFPEKNREELEAQAYLLMRLGALTESFKREIAKCDPMTDDIDDVLIVYAEFRRELGIPIGSKSVNAVETAKRAAAIERDAIIERDAAKEAAKRAAIIERDAAEEAADGNAPPRVGTPPTFVPPAVDNRGPAPSTKPSGGSTTSSKFAQSFSAPAPAPATTSAGTSSASIAGPSSPAAAPVATASVARAEPSPTASPAATPVDPPAAEAPKLVGEATSTAAPASGPPQFGGAATSATTSTLGVAKSGDTATSAAAPAFKIPNFGAPATGADFLAQFKSKSDSTMADEKAKRKAEEFDSDEEDEAEWERKDEERQRAKRAEIEAAAKKRAVFVPGEGFKFVDDDAAPQNVEKPATSAAVATPPPKDSTGTTNSPPTIFPPFVTPSPASSKANGTPSGFPSSFQPKIPMTSSPQSSEFSTLAGTATHSPADAALFKSKPGAPPPFFHAGASSPSTSSSVLGSSSKPVPASQNIFGGLKPTSPKRKTSADESHNEDDSRAKKPKASHSIFGPPKIPMTSSPRSSEFSSIIGSATRSPADAALFGGKPGAPPPFFRAGASSPSSSSSVFGSSSKPVPASQNIFGGLKPTSPKRKASMDESNNHDDPHAKKTKPSPPPPSAGASMFGRVSTAPLAPSINSSAQPVMPTPSSPTEDEEGAPGEIFDLTKGNGGEEEEIVMFEARARVYNLGDKWFVKGTGPVRVLKHPVTGRARIVARSEPSGNVTLNTLLKKEFDYKATNSSVQFLAPNETGTLSQWAVQVKGERLHEFHQLVNNVKN</sequence>
<dbReference type="SMART" id="SM00160">
    <property type="entry name" value="RanBD"/>
    <property type="match status" value="1"/>
</dbReference>
<feature type="compositionally biased region" description="Low complexity" evidence="1">
    <location>
        <begin position="653"/>
        <end position="679"/>
    </location>
</feature>
<dbReference type="Pfam" id="PF00638">
    <property type="entry name" value="Ran_BP1"/>
    <property type="match status" value="1"/>
</dbReference>
<evidence type="ECO:0000259" key="2">
    <source>
        <dbReference type="PROSITE" id="PS50196"/>
    </source>
</evidence>
<feature type="compositionally biased region" description="Low complexity" evidence="1">
    <location>
        <begin position="839"/>
        <end position="946"/>
    </location>
</feature>
<feature type="compositionally biased region" description="Polar residues" evidence="1">
    <location>
        <begin position="577"/>
        <end position="596"/>
    </location>
</feature>
<reference evidence="3 4" key="1">
    <citation type="submission" date="2015-08" db="EMBL/GenBank/DDBJ databases">
        <title>Genome sequencing of Penicillium nordicum.</title>
        <authorList>
            <person name="Nguyen H.D."/>
            <person name="Seifert K.A."/>
        </authorList>
    </citation>
    <scope>NUCLEOTIDE SEQUENCE [LARGE SCALE GENOMIC DNA]</scope>
    <source>
        <strain evidence="3 4">DAOMC 185683</strain>
    </source>
</reference>
<organism evidence="3 4">
    <name type="scientific">Penicillium nordicum</name>
    <dbReference type="NCBI Taxonomy" id="229535"/>
    <lineage>
        <taxon>Eukaryota</taxon>
        <taxon>Fungi</taxon>
        <taxon>Dikarya</taxon>
        <taxon>Ascomycota</taxon>
        <taxon>Pezizomycotina</taxon>
        <taxon>Eurotiomycetes</taxon>
        <taxon>Eurotiomycetidae</taxon>
        <taxon>Eurotiales</taxon>
        <taxon>Aspergillaceae</taxon>
        <taxon>Penicillium</taxon>
    </lineage>
</organism>
<evidence type="ECO:0000256" key="1">
    <source>
        <dbReference type="SAM" id="MobiDB-lite"/>
    </source>
</evidence>
<comment type="caution">
    <text evidence="3">The sequence shown here is derived from an EMBL/GenBank/DDBJ whole genome shotgun (WGS) entry which is preliminary data.</text>
</comment>
<feature type="compositionally biased region" description="Basic and acidic residues" evidence="1">
    <location>
        <begin position="1015"/>
        <end position="1027"/>
    </location>
</feature>
<feature type="compositionally biased region" description="Polar residues" evidence="1">
    <location>
        <begin position="359"/>
        <end position="370"/>
    </location>
</feature>
<name>A0A0M8NYJ4_9EURO</name>
<feature type="compositionally biased region" description="Low complexity" evidence="1">
    <location>
        <begin position="1153"/>
        <end position="1171"/>
    </location>
</feature>
<dbReference type="Proteomes" id="UP000037696">
    <property type="component" value="Unassembled WGS sequence"/>
</dbReference>
<dbReference type="PANTHER" id="PTHR38697:SF1">
    <property type="entry name" value="NUCLEAR PORE COMPLEX PROTEIN SIMILAR TO S. CEREVISIAE NUP2 (EUROFUNG)"/>
    <property type="match status" value="1"/>
</dbReference>
<feature type="domain" description="RanBD1" evidence="2">
    <location>
        <begin position="1345"/>
        <end position="1446"/>
    </location>
</feature>
<feature type="compositionally biased region" description="Acidic residues" evidence="1">
    <location>
        <begin position="1005"/>
        <end position="1014"/>
    </location>
</feature>
<feature type="compositionally biased region" description="Polar residues" evidence="1">
    <location>
        <begin position="334"/>
        <end position="348"/>
    </location>
</feature>
<feature type="region of interest" description="Disordered" evidence="1">
    <location>
        <begin position="812"/>
        <end position="946"/>
    </location>
</feature>
<feature type="compositionally biased region" description="Polar residues" evidence="1">
    <location>
        <begin position="549"/>
        <end position="567"/>
    </location>
</feature>
<proteinExistence type="predicted"/>
<dbReference type="InterPro" id="IPR000156">
    <property type="entry name" value="Ran_bind_dom"/>
</dbReference>
<dbReference type="STRING" id="229535.A0A0M8NYJ4"/>
<dbReference type="SUPFAM" id="SSF50729">
    <property type="entry name" value="PH domain-like"/>
    <property type="match status" value="1"/>
</dbReference>
<dbReference type="InterPro" id="IPR053074">
    <property type="entry name" value="NPC_Nucleoporin"/>
</dbReference>
<feature type="compositionally biased region" description="Basic and acidic residues" evidence="1">
    <location>
        <begin position="1193"/>
        <end position="1206"/>
    </location>
</feature>
<feature type="compositionally biased region" description="Basic and acidic residues" evidence="1">
    <location>
        <begin position="1300"/>
        <end position="1313"/>
    </location>
</feature>
<keyword evidence="4" id="KW-1185">Reference proteome</keyword>
<feature type="compositionally biased region" description="Polar residues" evidence="1">
    <location>
        <begin position="1093"/>
        <end position="1134"/>
    </location>
</feature>
<feature type="compositionally biased region" description="Low complexity" evidence="1">
    <location>
        <begin position="72"/>
        <end position="95"/>
    </location>
</feature>
<dbReference type="CDD" id="cd13170">
    <property type="entry name" value="RanBD_NUP50"/>
    <property type="match status" value="1"/>
</dbReference>
<feature type="region of interest" description="Disordered" evidence="1">
    <location>
        <begin position="1"/>
        <end position="413"/>
    </location>
</feature>
<feature type="region of interest" description="Disordered" evidence="1">
    <location>
        <begin position="457"/>
        <end position="689"/>
    </location>
</feature>
<feature type="region of interest" description="Disordered" evidence="1">
    <location>
        <begin position="988"/>
        <end position="1027"/>
    </location>
</feature>
<feature type="compositionally biased region" description="Low complexity" evidence="1">
    <location>
        <begin position="1225"/>
        <end position="1238"/>
    </location>
</feature>
<evidence type="ECO:0000313" key="3">
    <source>
        <dbReference type="EMBL" id="KOS39907.1"/>
    </source>
</evidence>
<dbReference type="PROSITE" id="PS50196">
    <property type="entry name" value="RANBD1"/>
    <property type="match status" value="1"/>
</dbReference>
<feature type="region of interest" description="Disordered" evidence="1">
    <location>
        <begin position="1047"/>
        <end position="1373"/>
    </location>
</feature>
<dbReference type="Gene3D" id="2.30.29.30">
    <property type="entry name" value="Pleckstrin-homology domain (PH domain)/Phosphotyrosine-binding domain (PTB)"/>
    <property type="match status" value="1"/>
</dbReference>
<gene>
    <name evidence="3" type="ORF">ACN38_g9224</name>
</gene>